<sequence length="70" mass="8019">MTLFKQHGFVLPLALIMLAILTGLAVTLSEQAHTKMLEIQRQQTSWRNELEYRSALQQIIRILLTGEVVL</sequence>
<reference evidence="1 2" key="2">
    <citation type="journal article" date="2016" name="Microb. Ecol.">
        <title>Genome Characteristics of a Novel Type I Methanotroph (Sn10-6) Isolated from a Flooded Indian Rice Field.</title>
        <authorList>
            <person name="Rahalkar M.C."/>
            <person name="Pandit P.S."/>
            <person name="Dhakephalkar P.K."/>
            <person name="Pore S."/>
            <person name="Arora P."/>
            <person name="Kapse N."/>
        </authorList>
    </citation>
    <scope>NUCLEOTIDE SEQUENCE [LARGE SCALE GENOMIC DNA]</scope>
    <source>
        <strain evidence="1 2">Sn10-6</strain>
    </source>
</reference>
<gene>
    <name evidence="1" type="ORF">VZ94_03215</name>
</gene>
<comment type="caution">
    <text evidence="1">The sequence shown here is derived from an EMBL/GenBank/DDBJ whole genome shotgun (WGS) entry which is preliminary data.</text>
</comment>
<evidence type="ECO:0000313" key="2">
    <source>
        <dbReference type="Proteomes" id="UP000033684"/>
    </source>
</evidence>
<keyword evidence="2" id="KW-1185">Reference proteome</keyword>
<protein>
    <submittedName>
        <fullName evidence="1">Uncharacterized protein</fullName>
    </submittedName>
</protein>
<evidence type="ECO:0000313" key="1">
    <source>
        <dbReference type="EMBL" id="KJV07664.1"/>
    </source>
</evidence>
<dbReference type="RefSeq" id="WP_045778139.1">
    <property type="nucleotide sequence ID" value="NZ_LAJX01000024.1"/>
</dbReference>
<reference evidence="2" key="1">
    <citation type="submission" date="2015-03" db="EMBL/GenBank/DDBJ databases">
        <title>Draft genome sequence of a novel methanotroph (Sn10-6) isolated from flooded ricefield rhizosphere in India.</title>
        <authorList>
            <person name="Pandit P.S."/>
            <person name="Pore S.D."/>
            <person name="Arora P."/>
            <person name="Kapse N.G."/>
            <person name="Dhakephalkar P.K."/>
            <person name="Rahalkar M.C."/>
        </authorList>
    </citation>
    <scope>NUCLEOTIDE SEQUENCE [LARGE SCALE GENOMIC DNA]</scope>
    <source>
        <strain evidence="2">Sn10-6</strain>
    </source>
</reference>
<dbReference type="AlphaFoldDB" id="A0A0F3IQ19"/>
<name>A0A0F3IQ19_9GAMM</name>
<accession>A0A0F3IQ19</accession>
<organism evidence="1 2">
    <name type="scientific">Methylocucumis oryzae</name>
    <dbReference type="NCBI Taxonomy" id="1632867"/>
    <lineage>
        <taxon>Bacteria</taxon>
        <taxon>Pseudomonadati</taxon>
        <taxon>Pseudomonadota</taxon>
        <taxon>Gammaproteobacteria</taxon>
        <taxon>Methylococcales</taxon>
        <taxon>Methylococcaceae</taxon>
        <taxon>Methylocucumis</taxon>
    </lineage>
</organism>
<dbReference type="EMBL" id="LAJX01000024">
    <property type="protein sequence ID" value="KJV07664.1"/>
    <property type="molecule type" value="Genomic_DNA"/>
</dbReference>
<proteinExistence type="predicted"/>
<dbReference type="Proteomes" id="UP000033684">
    <property type="component" value="Unassembled WGS sequence"/>
</dbReference>